<dbReference type="OrthoDB" id="1931548at2759"/>
<keyword evidence="3" id="KW-1185">Reference proteome</keyword>
<organism evidence="2 3">
    <name type="scientific">Senna tora</name>
    <dbReference type="NCBI Taxonomy" id="362788"/>
    <lineage>
        <taxon>Eukaryota</taxon>
        <taxon>Viridiplantae</taxon>
        <taxon>Streptophyta</taxon>
        <taxon>Embryophyta</taxon>
        <taxon>Tracheophyta</taxon>
        <taxon>Spermatophyta</taxon>
        <taxon>Magnoliopsida</taxon>
        <taxon>eudicotyledons</taxon>
        <taxon>Gunneridae</taxon>
        <taxon>Pentapetalae</taxon>
        <taxon>rosids</taxon>
        <taxon>fabids</taxon>
        <taxon>Fabales</taxon>
        <taxon>Fabaceae</taxon>
        <taxon>Caesalpinioideae</taxon>
        <taxon>Cassia clade</taxon>
        <taxon>Senna</taxon>
    </lineage>
</organism>
<protein>
    <submittedName>
        <fullName evidence="2">Uncharacterized protein</fullName>
    </submittedName>
</protein>
<dbReference type="AlphaFoldDB" id="A0A834WII3"/>
<accession>A0A834WII3</accession>
<feature type="compositionally biased region" description="Basic residues" evidence="1">
    <location>
        <begin position="38"/>
        <end position="48"/>
    </location>
</feature>
<dbReference type="PANTHER" id="PTHR33356">
    <property type="entry name" value="TIP41-LIKE PROTEIN"/>
    <property type="match status" value="1"/>
</dbReference>
<reference evidence="2" key="1">
    <citation type="submission" date="2020-09" db="EMBL/GenBank/DDBJ databases">
        <title>Genome-Enabled Discovery of Anthraquinone Biosynthesis in Senna tora.</title>
        <authorList>
            <person name="Kang S.-H."/>
            <person name="Pandey R.P."/>
            <person name="Lee C.-M."/>
            <person name="Sim J.-S."/>
            <person name="Jeong J.-T."/>
            <person name="Choi B.-S."/>
            <person name="Jung M."/>
            <person name="Ginzburg D."/>
            <person name="Zhao K."/>
            <person name="Won S.Y."/>
            <person name="Oh T.-J."/>
            <person name="Yu Y."/>
            <person name="Kim N.-H."/>
            <person name="Lee O.R."/>
            <person name="Lee T.-H."/>
            <person name="Bashyal P."/>
            <person name="Kim T.-S."/>
            <person name="Lee W.-H."/>
            <person name="Kawkins C."/>
            <person name="Kim C.-K."/>
            <person name="Kim J.S."/>
            <person name="Ahn B.O."/>
            <person name="Rhee S.Y."/>
            <person name="Sohng J.K."/>
        </authorList>
    </citation>
    <scope>NUCLEOTIDE SEQUENCE</scope>
    <source>
        <tissue evidence="2">Leaf</tissue>
    </source>
</reference>
<evidence type="ECO:0000313" key="2">
    <source>
        <dbReference type="EMBL" id="KAF7818314.1"/>
    </source>
</evidence>
<proteinExistence type="predicted"/>
<feature type="region of interest" description="Disordered" evidence="1">
    <location>
        <begin position="33"/>
        <end position="58"/>
    </location>
</feature>
<feature type="compositionally biased region" description="Basic and acidic residues" evidence="1">
    <location>
        <begin position="137"/>
        <end position="152"/>
    </location>
</feature>
<evidence type="ECO:0000313" key="3">
    <source>
        <dbReference type="Proteomes" id="UP000634136"/>
    </source>
</evidence>
<comment type="caution">
    <text evidence="2">The sequence shown here is derived from an EMBL/GenBank/DDBJ whole genome shotgun (WGS) entry which is preliminary data.</text>
</comment>
<evidence type="ECO:0000256" key="1">
    <source>
        <dbReference type="SAM" id="MobiDB-lite"/>
    </source>
</evidence>
<dbReference type="Proteomes" id="UP000634136">
    <property type="component" value="Unassembled WGS sequence"/>
</dbReference>
<sequence length="169" mass="18877">MASIHHEEDEVGFEEGMLWCLPSHVVDEACHTSTNKNSKCRSRSHQRAKNGNGGSGMQAVFIESGQRCSGTGVFLPQTATTNSQPRKKPACAPVLLPNRVIRALNLNVQTLGLQISPRQDTDYKPRGDVYSNSRKKRNEEKEGSKLSGDIRRNQNLNQPAIFLPKEWTY</sequence>
<dbReference type="EMBL" id="JAAIUW010000008">
    <property type="protein sequence ID" value="KAF7818314.1"/>
    <property type="molecule type" value="Genomic_DNA"/>
</dbReference>
<gene>
    <name evidence="2" type="ORF">G2W53_023769</name>
</gene>
<feature type="region of interest" description="Disordered" evidence="1">
    <location>
        <begin position="117"/>
        <end position="153"/>
    </location>
</feature>
<dbReference type="PANTHER" id="PTHR33356:SF13">
    <property type="entry name" value="DUF4005 DOMAIN-CONTAINING PROTEIN"/>
    <property type="match status" value="1"/>
</dbReference>
<name>A0A834WII3_9FABA</name>